<feature type="domain" description="HIT" evidence="2">
    <location>
        <begin position="5"/>
        <end position="117"/>
    </location>
</feature>
<dbReference type="CDD" id="cd01276">
    <property type="entry name" value="PKCI_related"/>
    <property type="match status" value="1"/>
</dbReference>
<gene>
    <name evidence="3" type="primary">hitA</name>
    <name evidence="3" type="ORF">GCM10007350_16940</name>
</gene>
<name>A0ABQ3GYW0_9NEIS</name>
<dbReference type="PRINTS" id="PR00332">
    <property type="entry name" value="HISTRIAD"/>
</dbReference>
<dbReference type="EMBL" id="BMYO01000004">
    <property type="protein sequence ID" value="GHD61889.1"/>
    <property type="molecule type" value="Genomic_DNA"/>
</dbReference>
<proteinExistence type="predicted"/>
<reference evidence="4" key="1">
    <citation type="journal article" date="2019" name="Int. J. Syst. Evol. Microbiol.">
        <title>The Global Catalogue of Microorganisms (GCM) 10K type strain sequencing project: providing services to taxonomists for standard genome sequencing and annotation.</title>
        <authorList>
            <consortium name="The Broad Institute Genomics Platform"/>
            <consortium name="The Broad Institute Genome Sequencing Center for Infectious Disease"/>
            <person name="Wu L."/>
            <person name="Ma J."/>
        </authorList>
    </citation>
    <scope>NUCLEOTIDE SEQUENCE [LARGE SCALE GENOMIC DNA]</scope>
    <source>
        <strain evidence="4">KCTC 23701</strain>
    </source>
</reference>
<evidence type="ECO:0000259" key="2">
    <source>
        <dbReference type="PROSITE" id="PS51084"/>
    </source>
</evidence>
<dbReference type="Gene3D" id="3.30.428.10">
    <property type="entry name" value="HIT-like"/>
    <property type="match status" value="1"/>
</dbReference>
<accession>A0ABQ3GYW0</accession>
<keyword evidence="4" id="KW-1185">Reference proteome</keyword>
<dbReference type="SUPFAM" id="SSF54197">
    <property type="entry name" value="HIT-like"/>
    <property type="match status" value="1"/>
</dbReference>
<dbReference type="InterPro" id="IPR036265">
    <property type="entry name" value="HIT-like_sf"/>
</dbReference>
<dbReference type="InterPro" id="IPR001310">
    <property type="entry name" value="Histidine_triad_HIT"/>
</dbReference>
<dbReference type="PANTHER" id="PTHR23089">
    <property type="entry name" value="HISTIDINE TRIAD HIT PROTEIN"/>
    <property type="match status" value="1"/>
</dbReference>
<evidence type="ECO:0000313" key="4">
    <source>
        <dbReference type="Proteomes" id="UP000604737"/>
    </source>
</evidence>
<dbReference type="PROSITE" id="PS51084">
    <property type="entry name" value="HIT_2"/>
    <property type="match status" value="1"/>
</dbReference>
<dbReference type="PROSITE" id="PS00892">
    <property type="entry name" value="HIT_1"/>
    <property type="match status" value="1"/>
</dbReference>
<comment type="caution">
    <text evidence="3">The sequence shown here is derived from an EMBL/GenBank/DDBJ whole genome shotgun (WGS) entry which is preliminary data.</text>
</comment>
<dbReference type="Proteomes" id="UP000604737">
    <property type="component" value="Unassembled WGS sequence"/>
</dbReference>
<protein>
    <submittedName>
        <fullName evidence="3">Histidine triad nucleotide-binding protein</fullName>
    </submittedName>
</protein>
<feature type="short sequence motif" description="Histidine triad motif" evidence="1">
    <location>
        <begin position="97"/>
        <end position="101"/>
    </location>
</feature>
<evidence type="ECO:0000313" key="3">
    <source>
        <dbReference type="EMBL" id="GHD61889.1"/>
    </source>
</evidence>
<dbReference type="RefSeq" id="WP_189459868.1">
    <property type="nucleotide sequence ID" value="NZ_BMYO01000004.1"/>
</dbReference>
<sequence>MSDCIFCKLASGEFPTTKLYEDDEVLVFNDLHPVAPVHFLVVPKLHIESMAHAEVQHQTLLGKLMLVAARVAAEQGLAQGFRTIINTGAGGGQSVFHLHLHVIGGAPLPTKIVDLSTH</sequence>
<dbReference type="InterPro" id="IPR011146">
    <property type="entry name" value="HIT-like"/>
</dbReference>
<dbReference type="Pfam" id="PF11969">
    <property type="entry name" value="DcpS_C"/>
    <property type="match status" value="1"/>
</dbReference>
<organism evidence="3 4">
    <name type="scientific">Jeongeupia chitinilytica</name>
    <dbReference type="NCBI Taxonomy" id="1041641"/>
    <lineage>
        <taxon>Bacteria</taxon>
        <taxon>Pseudomonadati</taxon>
        <taxon>Pseudomonadota</taxon>
        <taxon>Betaproteobacteria</taxon>
        <taxon>Neisseriales</taxon>
        <taxon>Chitinibacteraceae</taxon>
        <taxon>Jeongeupia</taxon>
    </lineage>
</organism>
<dbReference type="InterPro" id="IPR019808">
    <property type="entry name" value="Histidine_triad_CS"/>
</dbReference>
<evidence type="ECO:0000256" key="1">
    <source>
        <dbReference type="PROSITE-ProRule" id="PRU00464"/>
    </source>
</evidence>